<comment type="similarity">
    <text evidence="2">Belongs to the peptidase M17 family.</text>
</comment>
<dbReference type="SUPFAM" id="SSF52949">
    <property type="entry name" value="Macro domain-like"/>
    <property type="match status" value="1"/>
</dbReference>
<sequence>MAHLKTVSATTKTWSELSADVVAIGIFSGGKLTPMAKDVDEAVGGQLRSAIKGGDITGRAGETRIFFGKNYRLMAVGLGEKRKLDLEQVRRASGTVARTAIRNKLATVLMEDFAQDKEGAAQAQAEGVILGSYQFLDYKTMNKDDQFLLKKVTVRSWDRVGLKKGAVIANAVCFARDLGNHPGNVTTPTKLAQEARKIGRRGRMGVWVFDRAKFTKMGMGALAGVAAGTDEPPKFIVMEYWGTKKSEAPKVLVGKGLTFDSGGISIKPASKMDEMKFDMCGSAVVLGTMHAVADLRPAINVVGIVPSTENLSGAKAYKPGDILKAYNNKTIEVLNTDAEGRLILADALAYASKHYKPEYILDFATLTGAVIVALGHIATGIMGTDAKLIKKVKASSRATAEKVWELPLWDDYCHQVRSKVADVKNIGAPMQAGSIAGGAFLKEFVKDGIPWCHFDIAGTAWADTETTSQGKVKEKPYTPSGATGNVIRLVLDLIGS</sequence>
<protein>
    <recommendedName>
        <fullName evidence="3">leucyl aminopeptidase</fullName>
        <ecNumber evidence="3">3.4.11.1</ecNumber>
    </recommendedName>
</protein>
<dbReference type="Pfam" id="PF00883">
    <property type="entry name" value="Peptidase_M17"/>
    <property type="match status" value="1"/>
</dbReference>
<keyword evidence="5" id="KW-0645">Protease</keyword>
<evidence type="ECO:0000313" key="8">
    <source>
        <dbReference type="EMBL" id="CUV08638.1"/>
    </source>
</evidence>
<dbReference type="InterPro" id="IPR011356">
    <property type="entry name" value="Leucine_aapep/pepB"/>
</dbReference>
<comment type="catalytic activity">
    <reaction evidence="1">
        <text>Release of an N-terminal amino acid, Xaa-|-Yaa-, in which Xaa is preferably Leu, but may be other amino acids including Pro although not Arg or Lys, and Yaa may be Pro. Amino acid amides and methyl esters are also readily hydrolyzed, but rates on arylamides are exceedingly low.</text>
        <dbReference type="EC" id="3.4.11.1"/>
    </reaction>
</comment>
<dbReference type="CDD" id="cd00433">
    <property type="entry name" value="Peptidase_M17"/>
    <property type="match status" value="1"/>
</dbReference>
<organism evidence="8">
    <name type="scientific">hydrothermal vent metagenome</name>
    <dbReference type="NCBI Taxonomy" id="652676"/>
    <lineage>
        <taxon>unclassified sequences</taxon>
        <taxon>metagenomes</taxon>
        <taxon>ecological metagenomes</taxon>
    </lineage>
</organism>
<dbReference type="GO" id="GO:0006508">
    <property type="term" value="P:proteolysis"/>
    <property type="evidence" value="ECO:0007669"/>
    <property type="project" value="UniProtKB-KW"/>
</dbReference>
<dbReference type="PROSITE" id="PS00631">
    <property type="entry name" value="CYTOSOL_AP"/>
    <property type="match status" value="1"/>
</dbReference>
<feature type="domain" description="Cytosol aminopeptidase" evidence="7">
    <location>
        <begin position="335"/>
        <end position="342"/>
    </location>
</feature>
<evidence type="ECO:0000256" key="2">
    <source>
        <dbReference type="ARBA" id="ARBA00009528"/>
    </source>
</evidence>
<dbReference type="AlphaFoldDB" id="A0A160VDW4"/>
<dbReference type="Gene3D" id="3.40.220.10">
    <property type="entry name" value="Leucine Aminopeptidase, subunit E, domain 1"/>
    <property type="match status" value="1"/>
</dbReference>
<dbReference type="Pfam" id="PF02789">
    <property type="entry name" value="Peptidase_M17_N"/>
    <property type="match status" value="1"/>
</dbReference>
<dbReference type="InterPro" id="IPR008283">
    <property type="entry name" value="Peptidase_M17_N"/>
</dbReference>
<evidence type="ECO:0000256" key="5">
    <source>
        <dbReference type="ARBA" id="ARBA00022670"/>
    </source>
</evidence>
<dbReference type="HAMAP" id="MF_00181">
    <property type="entry name" value="Cytosol_peptidase_M17"/>
    <property type="match status" value="1"/>
</dbReference>
<dbReference type="GO" id="GO:0005737">
    <property type="term" value="C:cytoplasm"/>
    <property type="evidence" value="ECO:0007669"/>
    <property type="project" value="InterPro"/>
</dbReference>
<keyword evidence="6 8" id="KW-0378">Hydrolase</keyword>
<dbReference type="NCBIfam" id="NF002073">
    <property type="entry name" value="PRK00913.1-2"/>
    <property type="match status" value="1"/>
</dbReference>
<reference evidence="8" key="1">
    <citation type="submission" date="2015-10" db="EMBL/GenBank/DDBJ databases">
        <authorList>
            <person name="Gilbert D.G."/>
        </authorList>
    </citation>
    <scope>NUCLEOTIDE SEQUENCE</scope>
</reference>
<dbReference type="SUPFAM" id="SSF53187">
    <property type="entry name" value="Zn-dependent exopeptidases"/>
    <property type="match status" value="1"/>
</dbReference>
<dbReference type="InterPro" id="IPR023042">
    <property type="entry name" value="Peptidase_M17_leu_NH2_pept"/>
</dbReference>
<evidence type="ECO:0000256" key="3">
    <source>
        <dbReference type="ARBA" id="ARBA00012565"/>
    </source>
</evidence>
<dbReference type="EC" id="3.4.11.1" evidence="3"/>
<evidence type="ECO:0000256" key="4">
    <source>
        <dbReference type="ARBA" id="ARBA00022438"/>
    </source>
</evidence>
<dbReference type="GO" id="GO:0070006">
    <property type="term" value="F:metalloaminopeptidase activity"/>
    <property type="evidence" value="ECO:0007669"/>
    <property type="project" value="InterPro"/>
</dbReference>
<dbReference type="PANTHER" id="PTHR11963:SF23">
    <property type="entry name" value="CYTOSOL AMINOPEPTIDASE"/>
    <property type="match status" value="1"/>
</dbReference>
<dbReference type="EMBL" id="FAXC01000097">
    <property type="protein sequence ID" value="CUV08638.1"/>
    <property type="molecule type" value="Genomic_DNA"/>
</dbReference>
<gene>
    <name evidence="8" type="ORF">MGWOODY_Mmi150</name>
</gene>
<dbReference type="PANTHER" id="PTHR11963">
    <property type="entry name" value="LEUCINE AMINOPEPTIDASE-RELATED"/>
    <property type="match status" value="1"/>
</dbReference>
<evidence type="ECO:0000256" key="1">
    <source>
        <dbReference type="ARBA" id="ARBA00000135"/>
    </source>
</evidence>
<dbReference type="InterPro" id="IPR043472">
    <property type="entry name" value="Macro_dom-like"/>
</dbReference>
<name>A0A160VDW4_9ZZZZ</name>
<accession>A0A160VDW4</accession>
<dbReference type="Gene3D" id="3.40.630.10">
    <property type="entry name" value="Zn peptidases"/>
    <property type="match status" value="1"/>
</dbReference>
<proteinExistence type="inferred from homology"/>
<evidence type="ECO:0000259" key="7">
    <source>
        <dbReference type="PROSITE" id="PS00631"/>
    </source>
</evidence>
<dbReference type="PRINTS" id="PR00481">
    <property type="entry name" value="LAMNOPPTDASE"/>
</dbReference>
<dbReference type="InterPro" id="IPR000819">
    <property type="entry name" value="Peptidase_M17_C"/>
</dbReference>
<keyword evidence="4 8" id="KW-0031">Aminopeptidase</keyword>
<evidence type="ECO:0000256" key="6">
    <source>
        <dbReference type="ARBA" id="ARBA00022801"/>
    </source>
</evidence>
<dbReference type="GO" id="GO:0030145">
    <property type="term" value="F:manganese ion binding"/>
    <property type="evidence" value="ECO:0007669"/>
    <property type="project" value="InterPro"/>
</dbReference>
<dbReference type="NCBIfam" id="NF002074">
    <property type="entry name" value="PRK00913.1-4"/>
    <property type="match status" value="1"/>
</dbReference>